<dbReference type="PANTHER" id="PTHR21505:SF12">
    <property type="entry name" value="MADF DOMAIN-CONTAINING PROTEIN-RELATED"/>
    <property type="match status" value="1"/>
</dbReference>
<proteinExistence type="predicted"/>
<dbReference type="OrthoDB" id="8775784at2759"/>
<feature type="domain" description="MADF" evidence="2">
    <location>
        <begin position="47"/>
        <end position="132"/>
    </location>
</feature>
<gene>
    <name evidence="3" type="ORF">CINC_LOCUS10952</name>
</gene>
<evidence type="ECO:0000313" key="4">
    <source>
        <dbReference type="Proteomes" id="UP001154114"/>
    </source>
</evidence>
<reference evidence="3" key="1">
    <citation type="submission" date="2021-12" db="EMBL/GenBank/DDBJ databases">
        <authorList>
            <person name="King R."/>
        </authorList>
    </citation>
    <scope>NUCLEOTIDE SEQUENCE</scope>
</reference>
<dbReference type="InterPro" id="IPR006578">
    <property type="entry name" value="MADF-dom"/>
</dbReference>
<dbReference type="PANTHER" id="PTHR21505">
    <property type="entry name" value="MADF DOMAIN-CONTAINING PROTEIN-RELATED"/>
    <property type="match status" value="1"/>
</dbReference>
<dbReference type="PROSITE" id="PS51029">
    <property type="entry name" value="MADF"/>
    <property type="match status" value="1"/>
</dbReference>
<evidence type="ECO:0000256" key="1">
    <source>
        <dbReference type="SAM" id="MobiDB-lite"/>
    </source>
</evidence>
<evidence type="ECO:0000313" key="3">
    <source>
        <dbReference type="EMBL" id="CAH0604552.1"/>
    </source>
</evidence>
<dbReference type="Pfam" id="PF10545">
    <property type="entry name" value="MADF_DNA_bdg"/>
    <property type="match status" value="1"/>
</dbReference>
<protein>
    <recommendedName>
        <fullName evidence="2">MADF domain-containing protein</fullName>
    </recommendedName>
</protein>
<feature type="compositionally biased region" description="Polar residues" evidence="1">
    <location>
        <begin position="173"/>
        <end position="184"/>
    </location>
</feature>
<dbReference type="Proteomes" id="UP001154114">
    <property type="component" value="Chromosome 5"/>
</dbReference>
<feature type="region of interest" description="Disordered" evidence="1">
    <location>
        <begin position="166"/>
        <end position="209"/>
    </location>
</feature>
<organism evidence="3 4">
    <name type="scientific">Chrysodeixis includens</name>
    <name type="common">Soybean looper</name>
    <name type="synonym">Pseudoplusia includens</name>
    <dbReference type="NCBI Taxonomy" id="689277"/>
    <lineage>
        <taxon>Eukaryota</taxon>
        <taxon>Metazoa</taxon>
        <taxon>Ecdysozoa</taxon>
        <taxon>Arthropoda</taxon>
        <taxon>Hexapoda</taxon>
        <taxon>Insecta</taxon>
        <taxon>Pterygota</taxon>
        <taxon>Neoptera</taxon>
        <taxon>Endopterygota</taxon>
        <taxon>Lepidoptera</taxon>
        <taxon>Glossata</taxon>
        <taxon>Ditrysia</taxon>
        <taxon>Noctuoidea</taxon>
        <taxon>Noctuidae</taxon>
        <taxon>Plusiinae</taxon>
        <taxon>Chrysodeixis</taxon>
    </lineage>
</organism>
<keyword evidence="4" id="KW-1185">Reference proteome</keyword>
<evidence type="ECO:0000259" key="2">
    <source>
        <dbReference type="PROSITE" id="PS51029"/>
    </source>
</evidence>
<name>A0A9P0C4N2_CHRIL</name>
<dbReference type="AlphaFoldDB" id="A0A9P0C4N2"/>
<dbReference type="SMART" id="SM00595">
    <property type="entry name" value="MADF"/>
    <property type="match status" value="1"/>
</dbReference>
<sequence length="274" mass="31689">MDSNSNSYDMYSPKIEIDSESEKEYSTRRDVGTKFKVYWNSENTTKLIETMERDCKELWDAKNPLNKDRNARQAKLEYLAEIFDTTAEEISRKIHNLRTQFNNELRKIKRRQAVRSGWEYFDSLTFLMRTPPDQPETVESVNLENIIQLAEFQADEEEEFGAVARAHAAHAAQNNTPSSLSDSPTRPRPTKAMRVATSAPPPLPPSAHPMMWPEELVPTIRPGINADECQIFGDFVASELRTLRSLELRRKLKRMIQRVILQVEDEEDVNMLRG</sequence>
<accession>A0A9P0C4N2</accession>
<dbReference type="EMBL" id="LR824008">
    <property type="protein sequence ID" value="CAH0604552.1"/>
    <property type="molecule type" value="Genomic_DNA"/>
</dbReference>